<dbReference type="Proteomes" id="UP000650467">
    <property type="component" value="Unassembled WGS sequence"/>
</dbReference>
<dbReference type="EMBL" id="JAEHOC010000026">
    <property type="protein sequence ID" value="KAG2430862.1"/>
    <property type="molecule type" value="Genomic_DNA"/>
</dbReference>
<evidence type="ECO:0000313" key="3">
    <source>
        <dbReference type="Proteomes" id="UP000650467"/>
    </source>
</evidence>
<sequence length="178" mass="18564">MTAGAQPKDGAPIGGFFDEFNKDPAKLALTEEVNRKLCEVLTELAEDIVQGLAESSAAGGEAPALAPKPADADADADAEAAAEGPSSNVNGVDEVAALAAYNDAMAAIMRESEMSSKDMCGLPDDHPLKELFFAAFDAAMFHDLLTRFIGQVKGRKGGHEWDAEAAVGEADGEDHTLE</sequence>
<reference evidence="2" key="1">
    <citation type="journal article" date="2020" name="bioRxiv">
        <title>Comparative genomics of Chlamydomonas.</title>
        <authorList>
            <person name="Craig R.J."/>
            <person name="Hasan A.R."/>
            <person name="Ness R.W."/>
            <person name="Keightley P.D."/>
        </authorList>
    </citation>
    <scope>NUCLEOTIDE SEQUENCE</scope>
    <source>
        <strain evidence="2">SAG 7.73</strain>
    </source>
</reference>
<feature type="compositionally biased region" description="Low complexity" evidence="1">
    <location>
        <begin position="56"/>
        <end position="69"/>
    </location>
</feature>
<keyword evidence="3" id="KW-1185">Reference proteome</keyword>
<dbReference type="AlphaFoldDB" id="A0A835SSX8"/>
<comment type="caution">
    <text evidence="2">The sequence shown here is derived from an EMBL/GenBank/DDBJ whole genome shotgun (WGS) entry which is preliminary data.</text>
</comment>
<accession>A0A835SSX8</accession>
<proteinExistence type="predicted"/>
<evidence type="ECO:0000256" key="1">
    <source>
        <dbReference type="SAM" id="MobiDB-lite"/>
    </source>
</evidence>
<protein>
    <submittedName>
        <fullName evidence="2">Uncharacterized protein</fullName>
    </submittedName>
</protein>
<dbReference type="OrthoDB" id="539686at2759"/>
<name>A0A835SSX8_CHLIN</name>
<feature type="region of interest" description="Disordered" evidence="1">
    <location>
        <begin position="56"/>
        <end position="89"/>
    </location>
</feature>
<gene>
    <name evidence="2" type="ORF">HXX76_009836</name>
</gene>
<evidence type="ECO:0000313" key="2">
    <source>
        <dbReference type="EMBL" id="KAG2430862.1"/>
    </source>
</evidence>
<organism evidence="2 3">
    <name type="scientific">Chlamydomonas incerta</name>
    <dbReference type="NCBI Taxonomy" id="51695"/>
    <lineage>
        <taxon>Eukaryota</taxon>
        <taxon>Viridiplantae</taxon>
        <taxon>Chlorophyta</taxon>
        <taxon>core chlorophytes</taxon>
        <taxon>Chlorophyceae</taxon>
        <taxon>CS clade</taxon>
        <taxon>Chlamydomonadales</taxon>
        <taxon>Chlamydomonadaceae</taxon>
        <taxon>Chlamydomonas</taxon>
    </lineage>
</organism>